<dbReference type="RefSeq" id="WP_012698610.1">
    <property type="nucleotide sequence ID" value="NC_012559.1"/>
</dbReference>
<dbReference type="EMBL" id="CP001154">
    <property type="protein sequence ID" value="ACO76147.1"/>
    <property type="molecule type" value="Genomic_DNA"/>
</dbReference>
<reference evidence="2 3" key="1">
    <citation type="journal article" date="2009" name="PLoS Genet.">
        <title>The complete genome and proteome of Laribacter hongkongensis reveal potential mechanisms for adaptations to different temperatures and habitats.</title>
        <authorList>
            <person name="Woo P.C."/>
            <person name="Lau S.K."/>
            <person name="Tse H."/>
            <person name="Teng J.L."/>
            <person name="Curreem S.O."/>
            <person name="Tsang A.K."/>
            <person name="Fan R.Y."/>
            <person name="Wong G.K."/>
            <person name="Huang Y."/>
            <person name="Loman N.J."/>
            <person name="Snyder L.A."/>
            <person name="Cai J.J."/>
            <person name="Huang J.D."/>
            <person name="Mak W."/>
            <person name="Pallen M.J."/>
            <person name="Lok S."/>
            <person name="Yuen K.Y."/>
        </authorList>
    </citation>
    <scope>NUCLEOTIDE SEQUENCE [LARGE SCALE GENOMIC DNA]</scope>
    <source>
        <strain evidence="2 3">HLHK9</strain>
    </source>
</reference>
<evidence type="ECO:0000313" key="2">
    <source>
        <dbReference type="EMBL" id="ACO76147.1"/>
    </source>
</evidence>
<keyword evidence="1" id="KW-1133">Transmembrane helix</keyword>
<accession>C1D6B2</accession>
<dbReference type="GeneID" id="80367865"/>
<dbReference type="HOGENOM" id="CLU_3253422_0_0_4"/>
<protein>
    <submittedName>
        <fullName evidence="2">Uncharacterized protein</fullName>
    </submittedName>
</protein>
<keyword evidence="3" id="KW-1185">Reference proteome</keyword>
<gene>
    <name evidence="2" type="ordered locus">LHK_03169</name>
</gene>
<keyword evidence="1" id="KW-0472">Membrane</keyword>
<feature type="transmembrane region" description="Helical" evidence="1">
    <location>
        <begin position="12"/>
        <end position="31"/>
    </location>
</feature>
<dbReference type="AlphaFoldDB" id="C1D6B2"/>
<name>C1D6B2_LARHH</name>
<sequence length="42" mass="4616">MRAGWRAVTEFVVLFAGLLAYIVVGLVREAIGWLRRTGRGPG</sequence>
<dbReference type="Proteomes" id="UP000002010">
    <property type="component" value="Chromosome"/>
</dbReference>
<evidence type="ECO:0000313" key="3">
    <source>
        <dbReference type="Proteomes" id="UP000002010"/>
    </source>
</evidence>
<keyword evidence="1" id="KW-0812">Transmembrane</keyword>
<dbReference type="KEGG" id="lhk:LHK_03169"/>
<organism evidence="2 3">
    <name type="scientific">Laribacter hongkongensis (strain HLHK9)</name>
    <dbReference type="NCBI Taxonomy" id="557598"/>
    <lineage>
        <taxon>Bacteria</taxon>
        <taxon>Pseudomonadati</taxon>
        <taxon>Pseudomonadota</taxon>
        <taxon>Betaproteobacteria</taxon>
        <taxon>Neisseriales</taxon>
        <taxon>Aquaspirillaceae</taxon>
        <taxon>Laribacter</taxon>
    </lineage>
</organism>
<proteinExistence type="predicted"/>
<evidence type="ECO:0000256" key="1">
    <source>
        <dbReference type="SAM" id="Phobius"/>
    </source>
</evidence>